<dbReference type="NCBIfam" id="NF037995">
    <property type="entry name" value="TRAP_S1"/>
    <property type="match status" value="1"/>
</dbReference>
<organism evidence="7 8">
    <name type="scientific">Salibacterium qingdaonense</name>
    <dbReference type="NCBI Taxonomy" id="266892"/>
    <lineage>
        <taxon>Bacteria</taxon>
        <taxon>Bacillati</taxon>
        <taxon>Bacillota</taxon>
        <taxon>Bacilli</taxon>
        <taxon>Bacillales</taxon>
        <taxon>Bacillaceae</taxon>
    </lineage>
</organism>
<dbReference type="PANTHER" id="PTHR33376">
    <property type="match status" value="1"/>
</dbReference>
<dbReference type="Gene3D" id="3.40.190.170">
    <property type="entry name" value="Bacterial extracellular solute-binding protein, family 7"/>
    <property type="match status" value="1"/>
</dbReference>
<dbReference type="EMBL" id="FOTY01000028">
    <property type="protein sequence ID" value="SFM28404.1"/>
    <property type="molecule type" value="Genomic_DNA"/>
</dbReference>
<comment type="subcellular location">
    <subcellularLocation>
        <location evidence="1">Cell envelope</location>
    </subcellularLocation>
</comment>
<feature type="signal peptide" evidence="6">
    <location>
        <begin position="1"/>
        <end position="19"/>
    </location>
</feature>
<evidence type="ECO:0000256" key="5">
    <source>
        <dbReference type="SAM" id="Coils"/>
    </source>
</evidence>
<evidence type="ECO:0000256" key="3">
    <source>
        <dbReference type="ARBA" id="ARBA00022448"/>
    </source>
</evidence>
<dbReference type="NCBIfam" id="TIGR00787">
    <property type="entry name" value="dctP"/>
    <property type="match status" value="1"/>
</dbReference>
<evidence type="ECO:0000256" key="1">
    <source>
        <dbReference type="ARBA" id="ARBA00004196"/>
    </source>
</evidence>
<comment type="similarity">
    <text evidence="2">Belongs to the bacterial solute-binding protein 7 family.</text>
</comment>
<feature type="chain" id="PRO_5039037558" evidence="6">
    <location>
        <begin position="20"/>
        <end position="336"/>
    </location>
</feature>
<keyword evidence="3" id="KW-0813">Transport</keyword>
<feature type="coiled-coil region" evidence="5">
    <location>
        <begin position="260"/>
        <end position="287"/>
    </location>
</feature>
<evidence type="ECO:0000256" key="2">
    <source>
        <dbReference type="ARBA" id="ARBA00009023"/>
    </source>
</evidence>
<dbReference type="InterPro" id="IPR018389">
    <property type="entry name" value="DctP_fam"/>
</dbReference>
<gene>
    <name evidence="7" type="ORF">SAMN04488054_12814</name>
</gene>
<dbReference type="PIRSF" id="PIRSF006470">
    <property type="entry name" value="DctB"/>
    <property type="match status" value="1"/>
</dbReference>
<dbReference type="AlphaFoldDB" id="A0A1I4PLA4"/>
<dbReference type="RefSeq" id="WP_245737033.1">
    <property type="nucleotide sequence ID" value="NZ_FOTY01000028.1"/>
</dbReference>
<dbReference type="CDD" id="cd13603">
    <property type="entry name" value="PBP2_TRAP_Siap_TeaA_like"/>
    <property type="match status" value="1"/>
</dbReference>
<dbReference type="GO" id="GO:0055085">
    <property type="term" value="P:transmembrane transport"/>
    <property type="evidence" value="ECO:0007669"/>
    <property type="project" value="InterPro"/>
</dbReference>
<evidence type="ECO:0000313" key="7">
    <source>
        <dbReference type="EMBL" id="SFM28404.1"/>
    </source>
</evidence>
<evidence type="ECO:0000256" key="4">
    <source>
        <dbReference type="ARBA" id="ARBA00022729"/>
    </source>
</evidence>
<reference evidence="7 8" key="1">
    <citation type="submission" date="2016-10" db="EMBL/GenBank/DDBJ databases">
        <authorList>
            <person name="de Groot N.N."/>
        </authorList>
    </citation>
    <scope>NUCLEOTIDE SEQUENCE [LARGE SCALE GENOMIC DNA]</scope>
    <source>
        <strain evidence="7 8">CGMCC 1.6134</strain>
    </source>
</reference>
<dbReference type="GO" id="GO:0030288">
    <property type="term" value="C:outer membrane-bounded periplasmic space"/>
    <property type="evidence" value="ECO:0007669"/>
    <property type="project" value="InterPro"/>
</dbReference>
<keyword evidence="7" id="KW-0675">Receptor</keyword>
<dbReference type="InterPro" id="IPR038404">
    <property type="entry name" value="TRAP_DctP_sf"/>
</dbReference>
<dbReference type="InterPro" id="IPR004682">
    <property type="entry name" value="TRAP_DctP"/>
</dbReference>
<evidence type="ECO:0000313" key="8">
    <source>
        <dbReference type="Proteomes" id="UP000199668"/>
    </source>
</evidence>
<keyword evidence="5" id="KW-0175">Coiled coil</keyword>
<proteinExistence type="inferred from homology"/>
<dbReference type="Pfam" id="PF03480">
    <property type="entry name" value="DctP"/>
    <property type="match status" value="1"/>
</dbReference>
<dbReference type="PANTHER" id="PTHR33376:SF4">
    <property type="entry name" value="SIALIC ACID-BINDING PERIPLASMIC PROTEIN SIAP"/>
    <property type="match status" value="1"/>
</dbReference>
<protein>
    <submittedName>
        <fullName evidence="7">Tripartite ATP-independent transporter solute receptor, DctP family</fullName>
    </submittedName>
</protein>
<sequence>MKNVKTLAVFVMLSVLTLAGCSQDTGSSSGTAEAGSVTTLRLGHIQNEDHAWHLGSKRFAELVEKKTNGTVEVDLYPSSTLGSDRDLVEGMQIGSVDFALVAGVMSNFHPEYAILELPYLFEDNEHLRNFLYGEGGENLQSEMLEQTGVRGLEFFIRSPRLLTANKRVETPDDLSGVKIRVPNIEASVEGWDAMGANPTPMNFSEVYSSLQTGVIDAQENPASFITNAKLQEVQDYLMMTEHVYGYVQLLMSDKTHEKLSSSEQQAVEEAALEARQYQNELVAKQQEEAMQTMRDAGMEVIEVDRSLFKEKVQTVNRNLADKYGRDLYDEIVEMRE</sequence>
<keyword evidence="8" id="KW-1185">Reference proteome</keyword>
<dbReference type="PROSITE" id="PS51257">
    <property type="entry name" value="PROKAR_LIPOPROTEIN"/>
    <property type="match status" value="1"/>
</dbReference>
<dbReference type="STRING" id="266892.SAMN04488054_12814"/>
<dbReference type="Proteomes" id="UP000199668">
    <property type="component" value="Unassembled WGS sequence"/>
</dbReference>
<evidence type="ECO:0000256" key="6">
    <source>
        <dbReference type="SAM" id="SignalP"/>
    </source>
</evidence>
<accession>A0A1I4PLA4</accession>
<name>A0A1I4PLA4_9BACI</name>
<keyword evidence="4 6" id="KW-0732">Signal</keyword>